<name>A0A4Q5IUX2_9ACTN</name>
<accession>A0A4Q5IUX2</accession>
<comment type="caution">
    <text evidence="5">The sequence shown here is derived from an EMBL/GenBank/DDBJ whole genome shotgun (WGS) entry which is preliminary data.</text>
</comment>
<keyword evidence="1" id="KW-0378">Hydrolase</keyword>
<dbReference type="SUPFAM" id="SSF81606">
    <property type="entry name" value="PP2C-like"/>
    <property type="match status" value="1"/>
</dbReference>
<dbReference type="SMART" id="SM00331">
    <property type="entry name" value="PP2C_SIG"/>
    <property type="match status" value="1"/>
</dbReference>
<organism evidence="5 6">
    <name type="scientific">Nocardioides iriomotensis</name>
    <dbReference type="NCBI Taxonomy" id="715784"/>
    <lineage>
        <taxon>Bacteria</taxon>
        <taxon>Bacillati</taxon>
        <taxon>Actinomycetota</taxon>
        <taxon>Actinomycetes</taxon>
        <taxon>Propionibacteriales</taxon>
        <taxon>Nocardioidaceae</taxon>
        <taxon>Nocardioides</taxon>
    </lineage>
</organism>
<dbReference type="SUPFAM" id="SSF55785">
    <property type="entry name" value="PYP-like sensor domain (PAS domain)"/>
    <property type="match status" value="1"/>
</dbReference>
<proteinExistence type="predicted"/>
<keyword evidence="6" id="KW-1185">Reference proteome</keyword>
<dbReference type="PROSITE" id="PS50113">
    <property type="entry name" value="PAC"/>
    <property type="match status" value="1"/>
</dbReference>
<dbReference type="InterPro" id="IPR052016">
    <property type="entry name" value="Bact_Sigma-Reg"/>
</dbReference>
<dbReference type="Pfam" id="PF07228">
    <property type="entry name" value="SpoIIE"/>
    <property type="match status" value="1"/>
</dbReference>
<dbReference type="Gene3D" id="3.60.40.10">
    <property type="entry name" value="PPM-type phosphatase domain"/>
    <property type="match status" value="1"/>
</dbReference>
<keyword evidence="2" id="KW-0175">Coiled coil</keyword>
<evidence type="ECO:0000259" key="3">
    <source>
        <dbReference type="PROSITE" id="PS50112"/>
    </source>
</evidence>
<dbReference type="InterPro" id="IPR000700">
    <property type="entry name" value="PAS-assoc_C"/>
</dbReference>
<evidence type="ECO:0000313" key="5">
    <source>
        <dbReference type="EMBL" id="RYU09722.1"/>
    </source>
</evidence>
<dbReference type="SMART" id="SM00091">
    <property type="entry name" value="PAS"/>
    <property type="match status" value="1"/>
</dbReference>
<dbReference type="GO" id="GO:0016791">
    <property type="term" value="F:phosphatase activity"/>
    <property type="evidence" value="ECO:0007669"/>
    <property type="project" value="TreeGrafter"/>
</dbReference>
<dbReference type="InterPro" id="IPR036457">
    <property type="entry name" value="PPM-type-like_dom_sf"/>
</dbReference>
<dbReference type="PANTHER" id="PTHR43156:SF2">
    <property type="entry name" value="STAGE II SPORULATION PROTEIN E"/>
    <property type="match status" value="1"/>
</dbReference>
<evidence type="ECO:0000259" key="4">
    <source>
        <dbReference type="PROSITE" id="PS50113"/>
    </source>
</evidence>
<dbReference type="NCBIfam" id="TIGR00229">
    <property type="entry name" value="sensory_box"/>
    <property type="match status" value="1"/>
</dbReference>
<dbReference type="PANTHER" id="PTHR43156">
    <property type="entry name" value="STAGE II SPORULATION PROTEIN E-RELATED"/>
    <property type="match status" value="1"/>
</dbReference>
<feature type="domain" description="PAS" evidence="3">
    <location>
        <begin position="16"/>
        <end position="70"/>
    </location>
</feature>
<evidence type="ECO:0000313" key="6">
    <source>
        <dbReference type="Proteomes" id="UP000291189"/>
    </source>
</evidence>
<gene>
    <name evidence="5" type="ORF">ETU37_22145</name>
</gene>
<reference evidence="5 6" key="1">
    <citation type="submission" date="2019-01" db="EMBL/GenBank/DDBJ databases">
        <title>Nocardioides guangzhouensis sp. nov., an actinobacterium isolated from soil.</title>
        <authorList>
            <person name="Fu Y."/>
            <person name="Cai Y."/>
            <person name="Lin Z."/>
            <person name="Chen P."/>
        </authorList>
    </citation>
    <scope>NUCLEOTIDE SEQUENCE [LARGE SCALE GENOMIC DNA]</scope>
    <source>
        <strain evidence="5 6">NBRC 105384</strain>
    </source>
</reference>
<dbReference type="InterPro" id="IPR000014">
    <property type="entry name" value="PAS"/>
</dbReference>
<dbReference type="EMBL" id="SDPU01000035">
    <property type="protein sequence ID" value="RYU09722.1"/>
    <property type="molecule type" value="Genomic_DNA"/>
</dbReference>
<dbReference type="Proteomes" id="UP000291189">
    <property type="component" value="Unassembled WGS sequence"/>
</dbReference>
<dbReference type="Gene3D" id="3.30.450.20">
    <property type="entry name" value="PAS domain"/>
    <property type="match status" value="1"/>
</dbReference>
<dbReference type="PROSITE" id="PS50112">
    <property type="entry name" value="PAS"/>
    <property type="match status" value="1"/>
</dbReference>
<dbReference type="InterPro" id="IPR035965">
    <property type="entry name" value="PAS-like_dom_sf"/>
</dbReference>
<feature type="coiled-coil region" evidence="2">
    <location>
        <begin position="134"/>
        <end position="161"/>
    </location>
</feature>
<dbReference type="OrthoDB" id="5241041at2"/>
<feature type="domain" description="PAC" evidence="4">
    <location>
        <begin position="91"/>
        <end position="143"/>
    </location>
</feature>
<protein>
    <submittedName>
        <fullName evidence="5">PAS domain S-box protein</fullName>
    </submittedName>
</protein>
<evidence type="ECO:0000256" key="1">
    <source>
        <dbReference type="ARBA" id="ARBA00022801"/>
    </source>
</evidence>
<sequence>MSGPPTSRRDLVPPVSEDDAEELYQNAPCGYLSVTPTGTIVNVNDTFLRWTGWERDDLVGRRRFAELLSPGGRLYHETHYMPLLQMQGQVREIALEVMVPDGSRLPVLVNAVLERDEVEAARVIRIVVFDATERRAYERELLRAKERAEDSERRARSLARTLQRTLLPPSTPSIPGLEFAAAFRPAGEGAEVGGDFYDAFQVAADDWVVVLGDVCGKGVEAAIVTALARHTIRAVVVGMHAPSQALSALNEVLLRQDGYRYCTLAMARLQRRPDGTWHATLGSGGHPAPLLSHPGEDAVPVGGVGPLVGVLDAVEFVDREIDLRTGDVLTLFTDGVTEARRNRELYGEDRLRRCIQRHSESAAAVVDAVLADVVAFQGDNLRDDVAIVSLRLLPT</sequence>
<dbReference type="AlphaFoldDB" id="A0A4Q5IUX2"/>
<dbReference type="Pfam" id="PF13426">
    <property type="entry name" value="PAS_9"/>
    <property type="match status" value="1"/>
</dbReference>
<evidence type="ECO:0000256" key="2">
    <source>
        <dbReference type="SAM" id="Coils"/>
    </source>
</evidence>
<dbReference type="InterPro" id="IPR001932">
    <property type="entry name" value="PPM-type_phosphatase-like_dom"/>
</dbReference>
<dbReference type="RefSeq" id="WP_129989487.1">
    <property type="nucleotide sequence ID" value="NZ_SDPU01000035.1"/>
</dbReference>
<dbReference type="CDD" id="cd00130">
    <property type="entry name" value="PAS"/>
    <property type="match status" value="1"/>
</dbReference>